<dbReference type="Gene3D" id="3.40.109.10">
    <property type="entry name" value="NADH Oxidase"/>
    <property type="match status" value="1"/>
</dbReference>
<gene>
    <name evidence="2" type="ordered locus">Dalk_1133</name>
</gene>
<evidence type="ECO:0000313" key="2">
    <source>
        <dbReference type="EMBL" id="ACL02836.1"/>
    </source>
</evidence>
<dbReference type="Pfam" id="PF14512">
    <property type="entry name" value="TM1586_NiRdase"/>
    <property type="match status" value="1"/>
</dbReference>
<accession>B8F990</accession>
<dbReference type="InterPro" id="IPR000415">
    <property type="entry name" value="Nitroreductase-like"/>
</dbReference>
<keyword evidence="3" id="KW-1185">Reference proteome</keyword>
<name>B8F990_DESAL</name>
<proteinExistence type="predicted"/>
<reference evidence="2 3" key="1">
    <citation type="journal article" date="2012" name="Environ. Microbiol.">
        <title>The genome sequence of Desulfatibacillum alkenivorans AK-01: a blueprint for anaerobic alkane oxidation.</title>
        <authorList>
            <person name="Callaghan A.V."/>
            <person name="Morris B.E."/>
            <person name="Pereira I.A."/>
            <person name="McInerney M.J."/>
            <person name="Austin R.N."/>
            <person name="Groves J.T."/>
            <person name="Kukor J.J."/>
            <person name="Suflita J.M."/>
            <person name="Young L.Y."/>
            <person name="Zylstra G.J."/>
            <person name="Wawrik B."/>
        </authorList>
    </citation>
    <scope>NUCLEOTIDE SEQUENCE [LARGE SCALE GENOMIC DNA]</scope>
    <source>
        <strain evidence="2 3">AK-01</strain>
    </source>
</reference>
<dbReference type="EMBL" id="CP001322">
    <property type="protein sequence ID" value="ACL02836.1"/>
    <property type="molecule type" value="Genomic_DNA"/>
</dbReference>
<evidence type="ECO:0000313" key="3">
    <source>
        <dbReference type="Proteomes" id="UP000000739"/>
    </source>
</evidence>
<protein>
    <submittedName>
        <fullName evidence="2">Nitroreductase</fullName>
    </submittedName>
</protein>
<dbReference type="KEGG" id="dal:Dalk_1133"/>
<sequence length="282" mass="31670">MNMDVSVIDLIEKRCSWRSFSGASLPVDAKQKMEEFLADPGTPPFRSQTRFELVDAGVDGAKRVPGTYGVIKGARDFIVGVVKPGPNNLEDYGYLFEKAILFATALDLGTCWMGGTLRHTIFAEKIRLQKDEVLPCICPVGLRAPRKTLVDAMFAAGAGSKKRKAWPELFFHNDFSSPLTQKAAGEYSTPLEMVRLAPSASNRQPWRIIDSDSGFHLFLTRNKAYKNIFKADLQRIDMGIAMCHFELSAREKGLEGRWTESDPKISRTPERTEYVATWEINR</sequence>
<dbReference type="eggNOG" id="COG0778">
    <property type="taxonomic scope" value="Bacteria"/>
</dbReference>
<dbReference type="Proteomes" id="UP000000739">
    <property type="component" value="Chromosome"/>
</dbReference>
<feature type="domain" description="Putative nitroreductase TM1586" evidence="1">
    <location>
        <begin position="7"/>
        <end position="249"/>
    </location>
</feature>
<dbReference type="HOGENOM" id="CLU_070562_2_0_7"/>
<dbReference type="InterPro" id="IPR029478">
    <property type="entry name" value="TM1586_NiRdase"/>
</dbReference>
<dbReference type="SUPFAM" id="SSF55469">
    <property type="entry name" value="FMN-dependent nitroreductase-like"/>
    <property type="match status" value="1"/>
</dbReference>
<dbReference type="Gene3D" id="3.40.109.30">
    <property type="entry name" value="putative nitroreductase (tm1586), domain 2"/>
    <property type="match status" value="1"/>
</dbReference>
<evidence type="ECO:0000259" key="1">
    <source>
        <dbReference type="Pfam" id="PF14512"/>
    </source>
</evidence>
<organism evidence="2 3">
    <name type="scientific">Desulfatibacillum aliphaticivorans</name>
    <dbReference type="NCBI Taxonomy" id="218208"/>
    <lineage>
        <taxon>Bacteria</taxon>
        <taxon>Pseudomonadati</taxon>
        <taxon>Thermodesulfobacteriota</taxon>
        <taxon>Desulfobacteria</taxon>
        <taxon>Desulfobacterales</taxon>
        <taxon>Desulfatibacillaceae</taxon>
        <taxon>Desulfatibacillum</taxon>
    </lineage>
</organism>
<dbReference type="AlphaFoldDB" id="B8F990"/>
<dbReference type="GO" id="GO:0016491">
    <property type="term" value="F:oxidoreductase activity"/>
    <property type="evidence" value="ECO:0007669"/>
    <property type="project" value="InterPro"/>
</dbReference>